<dbReference type="PANTHER" id="PTHR43157">
    <property type="entry name" value="PHOSPHATIDYLINOSITOL-GLYCAN BIOSYNTHESIS CLASS F PROTEIN-RELATED"/>
    <property type="match status" value="1"/>
</dbReference>
<dbReference type="Proteomes" id="UP000001194">
    <property type="component" value="Unassembled WGS sequence"/>
</dbReference>
<dbReference type="SUPFAM" id="SSF51735">
    <property type="entry name" value="NAD(P)-binding Rossmann-fold domains"/>
    <property type="match status" value="1"/>
</dbReference>
<keyword evidence="1" id="KW-0560">Oxidoreductase</keyword>
<dbReference type="Gene3D" id="3.40.50.720">
    <property type="entry name" value="NAD(P)-binding Rossmann-like Domain"/>
    <property type="match status" value="1"/>
</dbReference>
<dbReference type="AlphaFoldDB" id="B0DEA8"/>
<dbReference type="EMBL" id="DS547106">
    <property type="protein sequence ID" value="EDR07004.1"/>
    <property type="molecule type" value="Genomic_DNA"/>
</dbReference>
<reference evidence="2 3" key="1">
    <citation type="journal article" date="2008" name="Nature">
        <title>The genome of Laccaria bicolor provides insights into mycorrhizal symbiosis.</title>
        <authorList>
            <person name="Martin F."/>
            <person name="Aerts A."/>
            <person name="Ahren D."/>
            <person name="Brun A."/>
            <person name="Danchin E.G.J."/>
            <person name="Duchaussoy F."/>
            <person name="Gibon J."/>
            <person name="Kohler A."/>
            <person name="Lindquist E."/>
            <person name="Pereda V."/>
            <person name="Salamov A."/>
            <person name="Shapiro H.J."/>
            <person name="Wuyts J."/>
            <person name="Blaudez D."/>
            <person name="Buee M."/>
            <person name="Brokstein P."/>
            <person name="Canbaeck B."/>
            <person name="Cohen D."/>
            <person name="Courty P.E."/>
            <person name="Coutinho P.M."/>
            <person name="Delaruelle C."/>
            <person name="Detter J.C."/>
            <person name="Deveau A."/>
            <person name="DiFazio S."/>
            <person name="Duplessis S."/>
            <person name="Fraissinet-Tachet L."/>
            <person name="Lucic E."/>
            <person name="Frey-Klett P."/>
            <person name="Fourrey C."/>
            <person name="Feussner I."/>
            <person name="Gay G."/>
            <person name="Grimwood J."/>
            <person name="Hoegger P.J."/>
            <person name="Jain P."/>
            <person name="Kilaru S."/>
            <person name="Labbe J."/>
            <person name="Lin Y.C."/>
            <person name="Legue V."/>
            <person name="Le Tacon F."/>
            <person name="Marmeisse R."/>
            <person name="Melayah D."/>
            <person name="Montanini B."/>
            <person name="Muratet M."/>
            <person name="Nehls U."/>
            <person name="Niculita-Hirzel H."/>
            <person name="Oudot-Le Secq M.P."/>
            <person name="Peter M."/>
            <person name="Quesneville H."/>
            <person name="Rajashekar B."/>
            <person name="Reich M."/>
            <person name="Rouhier N."/>
            <person name="Schmutz J."/>
            <person name="Yin T."/>
            <person name="Chalot M."/>
            <person name="Henrissat B."/>
            <person name="Kuees U."/>
            <person name="Lucas S."/>
            <person name="Van de Peer Y."/>
            <person name="Podila G.K."/>
            <person name="Polle A."/>
            <person name="Pukkila P.J."/>
            <person name="Richardson P.M."/>
            <person name="Rouze P."/>
            <person name="Sanders I.R."/>
            <person name="Stajich J.E."/>
            <person name="Tunlid A."/>
            <person name="Tuskan G."/>
            <person name="Grigoriev I.V."/>
        </authorList>
    </citation>
    <scope>NUCLEOTIDE SEQUENCE [LARGE SCALE GENOMIC DNA]</scope>
    <source>
        <strain evidence="3">S238N-H82 / ATCC MYA-4686</strain>
    </source>
</reference>
<accession>B0DEA8</accession>
<dbReference type="KEGG" id="lbc:LACBIDRAFT_328241"/>
<dbReference type="GO" id="GO:0016491">
    <property type="term" value="F:oxidoreductase activity"/>
    <property type="evidence" value="ECO:0007669"/>
    <property type="project" value="UniProtKB-KW"/>
</dbReference>
<organism evidence="3">
    <name type="scientific">Laccaria bicolor (strain S238N-H82 / ATCC MYA-4686)</name>
    <name type="common">Bicoloured deceiver</name>
    <name type="synonym">Laccaria laccata var. bicolor</name>
    <dbReference type="NCBI Taxonomy" id="486041"/>
    <lineage>
        <taxon>Eukaryota</taxon>
        <taxon>Fungi</taxon>
        <taxon>Dikarya</taxon>
        <taxon>Basidiomycota</taxon>
        <taxon>Agaricomycotina</taxon>
        <taxon>Agaricomycetes</taxon>
        <taxon>Agaricomycetidae</taxon>
        <taxon>Agaricales</taxon>
        <taxon>Agaricineae</taxon>
        <taxon>Hydnangiaceae</taxon>
        <taxon>Laccaria</taxon>
    </lineage>
</organism>
<proteinExistence type="predicted"/>
<dbReference type="PANTHER" id="PTHR43157:SF31">
    <property type="entry name" value="PHOSPHATIDYLINOSITOL-GLYCAN BIOSYNTHESIS CLASS F PROTEIN"/>
    <property type="match status" value="1"/>
</dbReference>
<gene>
    <name evidence="2" type="ORF">LACBIDRAFT_328241</name>
</gene>
<evidence type="ECO:0000256" key="1">
    <source>
        <dbReference type="ARBA" id="ARBA00023002"/>
    </source>
</evidence>
<keyword evidence="3" id="KW-1185">Reference proteome</keyword>
<name>B0DEA8_LACBS</name>
<dbReference type="RefSeq" id="XP_001882377.1">
    <property type="nucleotide sequence ID" value="XM_001882342.1"/>
</dbReference>
<protein>
    <submittedName>
        <fullName evidence="2">Predicted protein</fullName>
    </submittedName>
</protein>
<sequence>MPGTPIDQMMMVNHFSTFQLTMSLLPLLKKTSEELDTDVRIVTEFGCMTPACRLTWWNSRDILGPIAVVFYRLYVCTGILAIDKIDHITHSDILLHLRLAARCRFALPPVPTGIHFSYFGQRSLLSLVNPDAFLTFLISRHSRILIRISVKTNFLIFPNIAVRNRRNSKRSQVTGASDETTSTVSKSGFSKLAILLAMTVLQKKLATTSITVISVHPGYVDTFSDRRSLPRIAKLLIGFFVASPDVGAYNSTFAAASPLIKADPKKYKGAYLNPVGVLKEPGANARREDLQEECYAMTEKYLASLGP</sequence>
<dbReference type="HOGENOM" id="CLU_906333_0_0_1"/>
<dbReference type="GeneID" id="6077920"/>
<evidence type="ECO:0000313" key="3">
    <source>
        <dbReference type="Proteomes" id="UP000001194"/>
    </source>
</evidence>
<dbReference type="OrthoDB" id="191139at2759"/>
<evidence type="ECO:0000313" key="2">
    <source>
        <dbReference type="EMBL" id="EDR07004.1"/>
    </source>
</evidence>
<dbReference type="InterPro" id="IPR036291">
    <property type="entry name" value="NAD(P)-bd_dom_sf"/>
</dbReference>
<dbReference type="InParanoid" id="B0DEA8"/>